<dbReference type="PANTHER" id="PTHR36509">
    <property type="entry name" value="BLL3101 PROTEIN"/>
    <property type="match status" value="1"/>
</dbReference>
<feature type="signal peptide" evidence="1">
    <location>
        <begin position="1"/>
        <end position="34"/>
    </location>
</feature>
<dbReference type="InterPro" id="IPR037049">
    <property type="entry name" value="DUF1214_C_sf"/>
</dbReference>
<dbReference type="Proteomes" id="UP000672657">
    <property type="component" value="Unassembled WGS sequence"/>
</dbReference>
<accession>A0ABM8TNZ1</accession>
<comment type="caution">
    <text evidence="4">The sequence shown here is derived from an EMBL/GenBank/DDBJ whole genome shotgun (WGS) entry which is preliminary data.</text>
</comment>
<gene>
    <name evidence="4" type="ORF">LMG26411_05317</name>
</gene>
<evidence type="ECO:0000313" key="4">
    <source>
        <dbReference type="EMBL" id="CAG2156619.1"/>
    </source>
</evidence>
<protein>
    <recommendedName>
        <fullName evidence="6">DUF1254 domain-containing protein</fullName>
    </recommendedName>
</protein>
<evidence type="ECO:0000259" key="3">
    <source>
        <dbReference type="Pfam" id="PF06863"/>
    </source>
</evidence>
<dbReference type="Gene3D" id="2.60.40.1610">
    <property type="entry name" value="Domain of unknown function DUF1254"/>
    <property type="match status" value="1"/>
</dbReference>
<feature type="domain" description="DUF1214" evidence="2">
    <location>
        <begin position="367"/>
        <end position="476"/>
    </location>
</feature>
<keyword evidence="5" id="KW-1185">Reference proteome</keyword>
<evidence type="ECO:0000313" key="5">
    <source>
        <dbReference type="Proteomes" id="UP000672657"/>
    </source>
</evidence>
<evidence type="ECO:0000259" key="2">
    <source>
        <dbReference type="Pfam" id="PF06742"/>
    </source>
</evidence>
<dbReference type="PANTHER" id="PTHR36509:SF2">
    <property type="entry name" value="BLL3101 PROTEIN"/>
    <property type="match status" value="1"/>
</dbReference>
<reference evidence="4 5" key="1">
    <citation type="submission" date="2021-03" db="EMBL/GenBank/DDBJ databases">
        <authorList>
            <person name="Peeters C."/>
        </authorList>
    </citation>
    <scope>NUCLEOTIDE SEQUENCE [LARGE SCALE GENOMIC DNA]</scope>
    <source>
        <strain evidence="4 5">LMG 26411</strain>
    </source>
</reference>
<dbReference type="Pfam" id="PF06863">
    <property type="entry name" value="DUF1254"/>
    <property type="match status" value="1"/>
</dbReference>
<dbReference type="InterPro" id="IPR010679">
    <property type="entry name" value="DUF1254"/>
</dbReference>
<evidence type="ECO:0000256" key="1">
    <source>
        <dbReference type="SAM" id="SignalP"/>
    </source>
</evidence>
<feature type="domain" description="DUF1254" evidence="3">
    <location>
        <begin position="99"/>
        <end position="229"/>
    </location>
</feature>
<dbReference type="Pfam" id="PF06742">
    <property type="entry name" value="DUF1214"/>
    <property type="match status" value="1"/>
</dbReference>
<dbReference type="SUPFAM" id="SSF160935">
    <property type="entry name" value="VPA0735-like"/>
    <property type="match status" value="1"/>
</dbReference>
<evidence type="ECO:0008006" key="6">
    <source>
        <dbReference type="Google" id="ProtNLM"/>
    </source>
</evidence>
<name>A0ABM8TNZ1_9BURK</name>
<organism evidence="4 5">
    <name type="scientific">Cupriavidus numazuensis</name>
    <dbReference type="NCBI Taxonomy" id="221992"/>
    <lineage>
        <taxon>Bacteria</taxon>
        <taxon>Pseudomonadati</taxon>
        <taxon>Pseudomonadota</taxon>
        <taxon>Betaproteobacteria</taxon>
        <taxon>Burkholderiales</taxon>
        <taxon>Burkholderiaceae</taxon>
        <taxon>Cupriavidus</taxon>
    </lineage>
</organism>
<keyword evidence="1" id="KW-0732">Signal</keyword>
<feature type="chain" id="PRO_5046686601" description="DUF1254 domain-containing protein" evidence="1">
    <location>
        <begin position="35"/>
        <end position="493"/>
    </location>
</feature>
<sequence>MTSRRDLLTMLAAFPGAMSAIALPTLTASGTAYASDDSPTAAPALPTGMQGDWREQYAYSLGIQAYVFGFPYVLLPALRWKWTSGPKPATSMTPYAPLNSFYHARRLTDATYRDGGTPNNDTLYSIAWVDVSREPVILSHPEMGARYFAFEIASLDSDNFAYVSQRATGPSAGSFAIVGPNWKGTLPRGVKQLPPSRTNSVLILGRTLVRGPDDLPTVVALQDHFRLNPLSLWGHRGLAAPPRRDVWQPFDPRTDPLADWKTMNRAMTEDPPEGRLDKLLGQFATIGIGPGQDVDKMDSATRAGLARAAVGGRALLREAVKSPRFGRQVNYWSIPPGTFGRAGLADDFLLRGAVQCLGGIIANDPAEAVYMSVHFDGVGRPLDGARKYVLRFAPGKLPSVDAFWSLSLYDPTHNFTPNAIDRYALGDRSAGLTRDADGSLTIFIQNERPDEAKVSNWLPSTKSGPFSMVLRAYRPGPEIVQQIWAPPPVQQVG</sequence>
<dbReference type="EMBL" id="CAJPVI010000037">
    <property type="protein sequence ID" value="CAG2156619.1"/>
    <property type="molecule type" value="Genomic_DNA"/>
</dbReference>
<proteinExistence type="predicted"/>
<dbReference type="InterPro" id="IPR006311">
    <property type="entry name" value="TAT_signal"/>
</dbReference>
<dbReference type="InterPro" id="IPR037050">
    <property type="entry name" value="DUF1254_sf"/>
</dbReference>
<dbReference type="Gene3D" id="2.60.120.600">
    <property type="entry name" value="Domain of unknown function DUF1214, C-terminal domain"/>
    <property type="match status" value="1"/>
</dbReference>
<dbReference type="PROSITE" id="PS51318">
    <property type="entry name" value="TAT"/>
    <property type="match status" value="1"/>
</dbReference>
<dbReference type="InterPro" id="IPR010621">
    <property type="entry name" value="DUF1214"/>
</dbReference>